<dbReference type="GO" id="GO:0006355">
    <property type="term" value="P:regulation of DNA-templated transcription"/>
    <property type="evidence" value="ECO:0007669"/>
    <property type="project" value="InterPro"/>
</dbReference>
<dbReference type="CDD" id="cd00383">
    <property type="entry name" value="trans_reg_C"/>
    <property type="match status" value="1"/>
</dbReference>
<dbReference type="Pfam" id="PF00486">
    <property type="entry name" value="Trans_reg_C"/>
    <property type="match status" value="1"/>
</dbReference>
<dbReference type="Gene3D" id="3.40.50.2300">
    <property type="match status" value="1"/>
</dbReference>
<dbReference type="eggNOG" id="COG0745">
    <property type="taxonomic scope" value="Bacteria"/>
</dbReference>
<dbReference type="GO" id="GO:0032993">
    <property type="term" value="C:protein-DNA complex"/>
    <property type="evidence" value="ECO:0007669"/>
    <property type="project" value="TreeGrafter"/>
</dbReference>
<dbReference type="SMART" id="SM00448">
    <property type="entry name" value="REC"/>
    <property type="match status" value="1"/>
</dbReference>
<evidence type="ECO:0000256" key="2">
    <source>
        <dbReference type="ARBA" id="ARBA00023015"/>
    </source>
</evidence>
<keyword evidence="3 7" id="KW-0238">DNA-binding</keyword>
<comment type="function">
    <text evidence="5">May play the central regulatory role in sporulation. It may be an element of the effector pathway responsible for the activation of sporulation genes in response to nutritional stress. Spo0A may act in concert with spo0H (a sigma factor) to control the expression of some genes that are critical to the sporulation process.</text>
</comment>
<dbReference type="Proteomes" id="UP000002970">
    <property type="component" value="Unassembled WGS sequence"/>
</dbReference>
<evidence type="ECO:0000256" key="4">
    <source>
        <dbReference type="ARBA" id="ARBA00023163"/>
    </source>
</evidence>
<dbReference type="InterPro" id="IPR039420">
    <property type="entry name" value="WalR-like"/>
</dbReference>
<gene>
    <name evidence="10" type="ORF">HMPREF9474_02965</name>
</gene>
<dbReference type="SUPFAM" id="SSF52172">
    <property type="entry name" value="CheY-like"/>
    <property type="match status" value="1"/>
</dbReference>
<dbReference type="PANTHER" id="PTHR48111">
    <property type="entry name" value="REGULATOR OF RPOS"/>
    <property type="match status" value="1"/>
</dbReference>
<evidence type="ECO:0000259" key="8">
    <source>
        <dbReference type="PROSITE" id="PS50110"/>
    </source>
</evidence>
<feature type="modified residue" description="4-aspartylphosphate" evidence="6">
    <location>
        <position position="63"/>
    </location>
</feature>
<evidence type="ECO:0000259" key="9">
    <source>
        <dbReference type="PROSITE" id="PS51755"/>
    </source>
</evidence>
<dbReference type="SMART" id="SM00862">
    <property type="entry name" value="Trans_reg_C"/>
    <property type="match status" value="1"/>
</dbReference>
<dbReference type="GO" id="GO:0005829">
    <property type="term" value="C:cytosol"/>
    <property type="evidence" value="ECO:0007669"/>
    <property type="project" value="TreeGrafter"/>
</dbReference>
<keyword evidence="2" id="KW-0805">Transcription regulation</keyword>
<dbReference type="InterPro" id="IPR001789">
    <property type="entry name" value="Sig_transdc_resp-reg_receiver"/>
</dbReference>
<dbReference type="PROSITE" id="PS50110">
    <property type="entry name" value="RESPONSE_REGULATORY"/>
    <property type="match status" value="1"/>
</dbReference>
<dbReference type="HOGENOM" id="CLU_000445_30_3_9"/>
<evidence type="ECO:0000256" key="5">
    <source>
        <dbReference type="ARBA" id="ARBA00024867"/>
    </source>
</evidence>
<dbReference type="GO" id="GO:0000976">
    <property type="term" value="F:transcription cis-regulatory region binding"/>
    <property type="evidence" value="ECO:0007669"/>
    <property type="project" value="TreeGrafter"/>
</dbReference>
<keyword evidence="4" id="KW-0804">Transcription</keyword>
<dbReference type="Pfam" id="PF00072">
    <property type="entry name" value="Response_reg"/>
    <property type="match status" value="1"/>
</dbReference>
<protein>
    <recommendedName>
        <fullName evidence="1">Stage 0 sporulation protein A homolog</fullName>
    </recommendedName>
</protein>
<dbReference type="InterPro" id="IPR011006">
    <property type="entry name" value="CheY-like_superfamily"/>
</dbReference>
<dbReference type="Gene3D" id="1.10.10.10">
    <property type="entry name" value="Winged helix-like DNA-binding domain superfamily/Winged helix DNA-binding domain"/>
    <property type="match status" value="1"/>
</dbReference>
<evidence type="ECO:0000256" key="7">
    <source>
        <dbReference type="PROSITE-ProRule" id="PRU01091"/>
    </source>
</evidence>
<dbReference type="GO" id="GO:0000156">
    <property type="term" value="F:phosphorelay response regulator activity"/>
    <property type="evidence" value="ECO:0007669"/>
    <property type="project" value="TreeGrafter"/>
</dbReference>
<keyword evidence="11" id="KW-1185">Reference proteome</keyword>
<evidence type="ECO:0000313" key="10">
    <source>
        <dbReference type="EMBL" id="EGA93230.1"/>
    </source>
</evidence>
<sequence>MIGKLGKEVKALKKILIVEDDQLLNRTLAYNLTSDGYEVISVFNFDSAVRKLRENEFDVALLDINLPDGSGLDLCEEIRNRGQHTYIIFITANDKESDMLKGYEVGGADYVTKPFSVTVLCKKVAAVFANLELRTPRHDLFDDGFLKIDFSEQSASLAGESLDFTPKEYRTLFLFVKNPRIILTKRQILEKLWDIDGDFVDEHTLTTIISRIRKKIETDERKYIKTAYGMGYQWIGGEPR</sequence>
<evidence type="ECO:0000256" key="3">
    <source>
        <dbReference type="ARBA" id="ARBA00023125"/>
    </source>
</evidence>
<feature type="domain" description="OmpR/PhoB-type" evidence="9">
    <location>
        <begin position="138"/>
        <end position="236"/>
    </location>
</feature>
<dbReference type="PANTHER" id="PTHR48111:SF73">
    <property type="entry name" value="ALKALINE PHOSPHATASE SYNTHESIS TRANSCRIPTIONAL REGULATORY PROTEIN PHOP"/>
    <property type="match status" value="1"/>
</dbReference>
<dbReference type="PROSITE" id="PS51755">
    <property type="entry name" value="OMPR_PHOB"/>
    <property type="match status" value="1"/>
</dbReference>
<feature type="domain" description="Response regulatory" evidence="8">
    <location>
        <begin position="14"/>
        <end position="128"/>
    </location>
</feature>
<dbReference type="InterPro" id="IPR036388">
    <property type="entry name" value="WH-like_DNA-bd_sf"/>
</dbReference>
<comment type="caution">
    <text evidence="10">The sequence shown here is derived from an EMBL/GenBank/DDBJ whole genome shotgun (WGS) entry which is preliminary data.</text>
</comment>
<feature type="DNA-binding region" description="OmpR/PhoB-type" evidence="7">
    <location>
        <begin position="138"/>
        <end position="236"/>
    </location>
</feature>
<proteinExistence type="predicted"/>
<dbReference type="InterPro" id="IPR001867">
    <property type="entry name" value="OmpR/PhoB-type_DNA-bd"/>
</dbReference>
<dbReference type="EMBL" id="ADLQ01000067">
    <property type="protein sequence ID" value="EGA93230.1"/>
    <property type="molecule type" value="Genomic_DNA"/>
</dbReference>
<dbReference type="STRING" id="1512.GCA_900049235_03203"/>
<keyword evidence="6" id="KW-0597">Phosphoprotein</keyword>
<name>E7GPX0_CLOS6</name>
<evidence type="ECO:0000256" key="1">
    <source>
        <dbReference type="ARBA" id="ARBA00018672"/>
    </source>
</evidence>
<reference evidence="10 11" key="1">
    <citation type="submission" date="2010-12" db="EMBL/GenBank/DDBJ databases">
        <title>The Genome Sequence of Clostridium symbiosum strain WAL-14163.</title>
        <authorList>
            <person name="Earl A."/>
            <person name="Ward D."/>
            <person name="Feldgarden M."/>
            <person name="Gevers D."/>
            <person name="Finegold S.M."/>
            <person name="Summanen P.H."/>
            <person name="Molitoris D.R."/>
            <person name="Vaisanen M.L."/>
            <person name="Daigneault M."/>
            <person name="Young S.K."/>
            <person name="Zeng Q."/>
            <person name="Gargeya S."/>
            <person name="Fitzgerald M."/>
            <person name="Haas B."/>
            <person name="Abouelleil A."/>
            <person name="Alvarado L."/>
            <person name="Arachchi H.M."/>
            <person name="Berlin A."/>
            <person name="Brown A."/>
            <person name="Chapman S.B."/>
            <person name="Chen Z."/>
            <person name="Dunbar C."/>
            <person name="Freedman E."/>
            <person name="Gearin G."/>
            <person name="Gellesch M."/>
            <person name="Goldberg J."/>
            <person name="Griggs A."/>
            <person name="Gujja S."/>
            <person name="Heilman E."/>
            <person name="Heiman D."/>
            <person name="Howarth C."/>
            <person name="Larson L."/>
            <person name="Lui A."/>
            <person name="MacDonald P.J.P."/>
            <person name="Mehta T."/>
            <person name="Montmayeur A."/>
            <person name="Murphy C."/>
            <person name="Neiman D."/>
            <person name="Pearson M."/>
            <person name="Priest M."/>
            <person name="Roberts A."/>
            <person name="Saif S."/>
            <person name="Shea T."/>
            <person name="Shenoy N."/>
            <person name="Sisk P."/>
            <person name="Stolte C."/>
            <person name="Sykes S."/>
            <person name="White J."/>
            <person name="Yandava C."/>
            <person name="Nusbaum C."/>
            <person name="Birren B."/>
        </authorList>
    </citation>
    <scope>NUCLEOTIDE SEQUENCE [LARGE SCALE GENOMIC DNA]</scope>
    <source>
        <strain evidence="10 11">WAL-14163</strain>
    </source>
</reference>
<dbReference type="CDD" id="cd17574">
    <property type="entry name" value="REC_OmpR"/>
    <property type="match status" value="1"/>
</dbReference>
<accession>E7GPX0</accession>
<evidence type="ECO:0000313" key="11">
    <source>
        <dbReference type="Proteomes" id="UP000002970"/>
    </source>
</evidence>
<evidence type="ECO:0000256" key="6">
    <source>
        <dbReference type="PROSITE-ProRule" id="PRU00169"/>
    </source>
</evidence>
<organism evidence="10 11">
    <name type="scientific">Clostridium symbiosum (strain WAL-14163)</name>
    <dbReference type="NCBI Taxonomy" id="742740"/>
    <lineage>
        <taxon>Bacteria</taxon>
        <taxon>Bacillati</taxon>
        <taxon>Bacillota</taxon>
        <taxon>Clostridia</taxon>
        <taxon>Lachnospirales</taxon>
        <taxon>Lachnospiraceae</taxon>
        <taxon>Otoolea</taxon>
    </lineage>
</organism>
<dbReference type="AlphaFoldDB" id="E7GPX0"/>